<dbReference type="InterPro" id="IPR052016">
    <property type="entry name" value="Bact_Sigma-Reg"/>
</dbReference>
<sequence length="506" mass="54193">MPVVLAWCEGPGHPAVPDPLTLTHAVPASGTTGSGNAPPVESMPFALVGRATLVSGPVQEAAMAGEREGRQPRQPDLRDLQLRLRSEVGRIDEQLRTLLSTMDRLQGLLDAVMAISREVELPAVLHRIVTTAMDLVGARYGALGVLNESGEGLEQFISAGLSEQERNALAETGLPRGRGVLGHLIRYPEPLRVDDIPAHPSSAGFPPDHPRLHTLLGVAISVRGEIYGDLYLSERRDGQPFDVQDENVVVALAGAAGIAIENVRLFERIRVGAEQFQRLLLPTLPDLGPFTAAAIYRPAAEPSQLGGDWYDAIPLPDNAVAVVIGDVVGHDLHAAAAMASTRNMLRALLFDQRNSPGAILAQLDRTLEALTDNPVTTTLLARIEPEGPGWRLRWSSAGHLPPLLMTPDGQVEYLLVEPGLPLGVDTAQDRPDHSRLLPPAATVVFFTDGLVEHPDHPIDESLNELAELATAHAALPLPLFVQAMADHHPSDGHDDTAILALRALPS</sequence>
<dbReference type="Proteomes" id="UP001501777">
    <property type="component" value="Unassembled WGS sequence"/>
</dbReference>
<evidence type="ECO:0000313" key="5">
    <source>
        <dbReference type="Proteomes" id="UP001501777"/>
    </source>
</evidence>
<feature type="domain" description="PPM-type phosphatase" evidence="3">
    <location>
        <begin position="290"/>
        <end position="503"/>
    </location>
</feature>
<dbReference type="InterPro" id="IPR036457">
    <property type="entry name" value="PPM-type-like_dom_sf"/>
</dbReference>
<proteinExistence type="predicted"/>
<protein>
    <submittedName>
        <fullName evidence="4">SpoIIE family protein phosphatase</fullName>
    </submittedName>
</protein>
<gene>
    <name evidence="4" type="ORF">GCM10010276_28800</name>
</gene>
<dbReference type="InterPro" id="IPR003018">
    <property type="entry name" value="GAF"/>
</dbReference>
<accession>A0ABP5Z4B0</accession>
<dbReference type="PANTHER" id="PTHR43156:SF2">
    <property type="entry name" value="STAGE II SPORULATION PROTEIN E"/>
    <property type="match status" value="1"/>
</dbReference>
<feature type="domain" description="GAF" evidence="2">
    <location>
        <begin position="120"/>
        <end position="270"/>
    </location>
</feature>
<evidence type="ECO:0000259" key="3">
    <source>
        <dbReference type="SMART" id="SM00331"/>
    </source>
</evidence>
<dbReference type="Pfam" id="PF07228">
    <property type="entry name" value="SpoIIE"/>
    <property type="match status" value="1"/>
</dbReference>
<evidence type="ECO:0000256" key="1">
    <source>
        <dbReference type="ARBA" id="ARBA00022801"/>
    </source>
</evidence>
<evidence type="ECO:0000313" key="4">
    <source>
        <dbReference type="EMBL" id="GAA2488331.1"/>
    </source>
</evidence>
<dbReference type="EMBL" id="BAAASG010000007">
    <property type="protein sequence ID" value="GAA2488331.1"/>
    <property type="molecule type" value="Genomic_DNA"/>
</dbReference>
<name>A0ABP5Z4B0_STRLO</name>
<dbReference type="Gene3D" id="3.30.450.40">
    <property type="match status" value="1"/>
</dbReference>
<comment type="caution">
    <text evidence="4">The sequence shown here is derived from an EMBL/GenBank/DDBJ whole genome shotgun (WGS) entry which is preliminary data.</text>
</comment>
<organism evidence="4 5">
    <name type="scientific">Streptomyces longisporus</name>
    <dbReference type="NCBI Taxonomy" id="1948"/>
    <lineage>
        <taxon>Bacteria</taxon>
        <taxon>Bacillati</taxon>
        <taxon>Actinomycetota</taxon>
        <taxon>Actinomycetes</taxon>
        <taxon>Kitasatosporales</taxon>
        <taxon>Streptomycetaceae</taxon>
        <taxon>Streptomyces</taxon>
    </lineage>
</organism>
<dbReference type="Gene3D" id="3.60.40.10">
    <property type="entry name" value="PPM-type phosphatase domain"/>
    <property type="match status" value="1"/>
</dbReference>
<dbReference type="PANTHER" id="PTHR43156">
    <property type="entry name" value="STAGE II SPORULATION PROTEIN E-RELATED"/>
    <property type="match status" value="1"/>
</dbReference>
<keyword evidence="5" id="KW-1185">Reference proteome</keyword>
<keyword evidence="1" id="KW-0378">Hydrolase</keyword>
<reference evidence="5" key="1">
    <citation type="journal article" date="2019" name="Int. J. Syst. Evol. Microbiol.">
        <title>The Global Catalogue of Microorganisms (GCM) 10K type strain sequencing project: providing services to taxonomists for standard genome sequencing and annotation.</title>
        <authorList>
            <consortium name="The Broad Institute Genomics Platform"/>
            <consortium name="The Broad Institute Genome Sequencing Center for Infectious Disease"/>
            <person name="Wu L."/>
            <person name="Ma J."/>
        </authorList>
    </citation>
    <scope>NUCLEOTIDE SEQUENCE [LARGE SCALE GENOMIC DNA]</scope>
    <source>
        <strain evidence="5">JCM 4395</strain>
    </source>
</reference>
<dbReference type="InterPro" id="IPR001932">
    <property type="entry name" value="PPM-type_phosphatase-like_dom"/>
</dbReference>
<dbReference type="SMART" id="SM00065">
    <property type="entry name" value="GAF"/>
    <property type="match status" value="1"/>
</dbReference>
<dbReference type="InterPro" id="IPR029016">
    <property type="entry name" value="GAF-like_dom_sf"/>
</dbReference>
<dbReference type="SMART" id="SM00331">
    <property type="entry name" value="PP2C_SIG"/>
    <property type="match status" value="1"/>
</dbReference>
<dbReference type="Pfam" id="PF13185">
    <property type="entry name" value="GAF_2"/>
    <property type="match status" value="1"/>
</dbReference>
<evidence type="ECO:0000259" key="2">
    <source>
        <dbReference type="SMART" id="SM00065"/>
    </source>
</evidence>
<dbReference type="SUPFAM" id="SSF55781">
    <property type="entry name" value="GAF domain-like"/>
    <property type="match status" value="1"/>
</dbReference>